<sequence length="185" mass="20419">MKVIVLIATLVLATGAFADPEPGRTDGSEGSEYGKGGYWKNAQYGRFYVEGFVGSATVDFEDDKLGSVNSSRTDILAGLNAGYIIEDWLGFQLGYGHISDQDVNLYSGGIRSAYNREPFNYYFSLDAELYSPSAGEDRFGIVPGVGAEVILHKHLRVGLRFQRDFIFADETIKINKFTAKVQVDF</sequence>
<name>A0A382KTL0_9ZZZZ</name>
<dbReference type="SUPFAM" id="SSF56925">
    <property type="entry name" value="OMPA-like"/>
    <property type="match status" value="1"/>
</dbReference>
<evidence type="ECO:0000313" key="3">
    <source>
        <dbReference type="EMBL" id="SVC27908.1"/>
    </source>
</evidence>
<protein>
    <recommendedName>
        <fullName evidence="2">Outer membrane protein beta-barrel domain-containing protein</fullName>
    </recommendedName>
</protein>
<accession>A0A382KTL0</accession>
<reference evidence="3" key="1">
    <citation type="submission" date="2018-05" db="EMBL/GenBank/DDBJ databases">
        <authorList>
            <person name="Lanie J.A."/>
            <person name="Ng W.-L."/>
            <person name="Kazmierczak K.M."/>
            <person name="Andrzejewski T.M."/>
            <person name="Davidsen T.M."/>
            <person name="Wayne K.J."/>
            <person name="Tettelin H."/>
            <person name="Glass J.I."/>
            <person name="Rusch D."/>
            <person name="Podicherti R."/>
            <person name="Tsui H.-C.T."/>
            <person name="Winkler M.E."/>
        </authorList>
    </citation>
    <scope>NUCLEOTIDE SEQUENCE</scope>
</reference>
<dbReference type="InterPro" id="IPR027385">
    <property type="entry name" value="Beta-barrel_OMP"/>
</dbReference>
<evidence type="ECO:0000256" key="1">
    <source>
        <dbReference type="ARBA" id="ARBA00022729"/>
    </source>
</evidence>
<keyword evidence="1" id="KW-0732">Signal</keyword>
<dbReference type="Pfam" id="PF13505">
    <property type="entry name" value="OMP_b-brl"/>
    <property type="match status" value="1"/>
</dbReference>
<proteinExistence type="predicted"/>
<dbReference type="InterPro" id="IPR011250">
    <property type="entry name" value="OMP/PagP_B-barrel"/>
</dbReference>
<dbReference type="EMBL" id="UINC01082806">
    <property type="protein sequence ID" value="SVC27908.1"/>
    <property type="molecule type" value="Genomic_DNA"/>
</dbReference>
<evidence type="ECO:0000259" key="2">
    <source>
        <dbReference type="Pfam" id="PF13505"/>
    </source>
</evidence>
<organism evidence="3">
    <name type="scientific">marine metagenome</name>
    <dbReference type="NCBI Taxonomy" id="408172"/>
    <lineage>
        <taxon>unclassified sequences</taxon>
        <taxon>metagenomes</taxon>
        <taxon>ecological metagenomes</taxon>
    </lineage>
</organism>
<dbReference type="AlphaFoldDB" id="A0A382KTL0"/>
<feature type="domain" description="Outer membrane protein beta-barrel" evidence="2">
    <location>
        <begin position="43"/>
        <end position="185"/>
    </location>
</feature>
<gene>
    <name evidence="3" type="ORF">METZ01_LOCUS280762</name>
</gene>
<dbReference type="Gene3D" id="2.40.160.20">
    <property type="match status" value="1"/>
</dbReference>